<keyword evidence="2" id="KW-1185">Reference proteome</keyword>
<gene>
    <name evidence="1" type="ORF">HNP25_002191</name>
</gene>
<dbReference type="EMBL" id="JACHKT010000014">
    <property type="protein sequence ID" value="MBB6003533.1"/>
    <property type="molecule type" value="Genomic_DNA"/>
</dbReference>
<evidence type="ECO:0000313" key="2">
    <source>
        <dbReference type="Proteomes" id="UP000524404"/>
    </source>
</evidence>
<name>A0A841ER86_9BACT</name>
<organism evidence="1 2">
    <name type="scientific">Arcicella rosea</name>
    <dbReference type="NCBI Taxonomy" id="502909"/>
    <lineage>
        <taxon>Bacteria</taxon>
        <taxon>Pseudomonadati</taxon>
        <taxon>Bacteroidota</taxon>
        <taxon>Cytophagia</taxon>
        <taxon>Cytophagales</taxon>
        <taxon>Flectobacillaceae</taxon>
        <taxon>Arcicella</taxon>
    </lineage>
</organism>
<protein>
    <submittedName>
        <fullName evidence="1">Uncharacterized protein</fullName>
    </submittedName>
</protein>
<sequence length="117" mass="13784">MKEIQQKHIILIETDNASAWQCKCCNEIQIQFKNTLMTFEWISMIRFLKKLKEAPHAEKFYVIELCNLRDIPSIQTDVFSSGICLSNTEMNEFLFVLHTACERIDLDLIFKNTLHNN</sequence>
<dbReference type="AlphaFoldDB" id="A0A841ER86"/>
<comment type="caution">
    <text evidence="1">The sequence shown here is derived from an EMBL/GenBank/DDBJ whole genome shotgun (WGS) entry which is preliminary data.</text>
</comment>
<dbReference type="Proteomes" id="UP000524404">
    <property type="component" value="Unassembled WGS sequence"/>
</dbReference>
<reference evidence="1 2" key="1">
    <citation type="submission" date="2020-08" db="EMBL/GenBank/DDBJ databases">
        <title>Functional genomics of gut bacteria from endangered species of beetles.</title>
        <authorList>
            <person name="Carlos-Shanley C."/>
        </authorList>
    </citation>
    <scope>NUCLEOTIDE SEQUENCE [LARGE SCALE GENOMIC DNA]</scope>
    <source>
        <strain evidence="1 2">S00070</strain>
    </source>
</reference>
<proteinExistence type="predicted"/>
<dbReference type="RefSeq" id="WP_184134051.1">
    <property type="nucleotide sequence ID" value="NZ_JACHKT010000014.1"/>
</dbReference>
<evidence type="ECO:0000313" key="1">
    <source>
        <dbReference type="EMBL" id="MBB6003533.1"/>
    </source>
</evidence>
<accession>A0A841ER86</accession>